<protein>
    <submittedName>
        <fullName evidence="1">Uncharacterized protein</fullName>
    </submittedName>
</protein>
<sequence length="78" mass="8757">MITINLSREQAEIFMSTVGEFATINGVVAEISSQIENQIFPRTTDAAGLAVWKHESGLNDRLIEQWKRKHETAEEVGL</sequence>
<dbReference type="KEGG" id="vg:65053044"/>
<organism evidence="1 2">
    <name type="scientific">Escherichia phage vB_EcoS_PHB17</name>
    <dbReference type="NCBI Taxonomy" id="2591407"/>
    <lineage>
        <taxon>Viruses</taxon>
        <taxon>Duplodnaviria</taxon>
        <taxon>Heunggongvirae</taxon>
        <taxon>Uroviricota</taxon>
        <taxon>Caudoviricetes</taxon>
        <taxon>Drexlerviridae</taxon>
        <taxon>Tempevirinae</taxon>
        <taxon>Baihuvirus</taxon>
        <taxon>Baihuvirus PHB17</taxon>
        <taxon>Changchunvirus PHB17</taxon>
    </lineage>
</organism>
<dbReference type="RefSeq" id="YP_010064590.1">
    <property type="nucleotide sequence ID" value="NC_054892.1"/>
</dbReference>
<dbReference type="EMBL" id="MN090155">
    <property type="protein sequence ID" value="QDH94224.1"/>
    <property type="molecule type" value="Genomic_DNA"/>
</dbReference>
<dbReference type="InterPro" id="IPR055604">
    <property type="entry name" value="DUF7180"/>
</dbReference>
<keyword evidence="2" id="KW-1185">Reference proteome</keyword>
<evidence type="ECO:0000313" key="1">
    <source>
        <dbReference type="EMBL" id="QDH94224.1"/>
    </source>
</evidence>
<dbReference type="GeneID" id="65053044"/>
<dbReference type="Proteomes" id="UP000315658">
    <property type="component" value="Segment"/>
</dbReference>
<proteinExistence type="predicted"/>
<dbReference type="Pfam" id="PF23805">
    <property type="entry name" value="DUF7180"/>
    <property type="match status" value="1"/>
</dbReference>
<evidence type="ECO:0000313" key="2">
    <source>
        <dbReference type="Proteomes" id="UP000315658"/>
    </source>
</evidence>
<accession>A0A514DKN7</accession>
<reference evidence="1 2" key="1">
    <citation type="submission" date="2019-06" db="EMBL/GenBank/DDBJ databases">
        <title>Complete genome sequence of the virus isoalte vB_EcoS_PHB17 infecting Shiga toxin-producing Escherichia.</title>
        <authorList>
            <person name="Chen Y."/>
            <person name="Qian P."/>
            <person name="Song J."/>
            <person name="Li X."/>
        </authorList>
    </citation>
    <scope>NUCLEOTIDE SEQUENCE [LARGE SCALE GENOMIC DNA]</scope>
</reference>
<name>A0A514DKN7_9CAUD</name>